<dbReference type="GO" id="GO:0016787">
    <property type="term" value="F:hydrolase activity"/>
    <property type="evidence" value="ECO:0007669"/>
    <property type="project" value="UniProtKB-KW"/>
</dbReference>
<keyword evidence="3" id="KW-0378">Hydrolase</keyword>
<protein>
    <submittedName>
        <fullName evidence="3">Amidohydrolase</fullName>
    </submittedName>
</protein>
<comment type="caution">
    <text evidence="3">The sequence shown here is derived from an EMBL/GenBank/DDBJ whole genome shotgun (WGS) entry which is preliminary data.</text>
</comment>
<feature type="domain" description="Amidohydrolase-related" evidence="2">
    <location>
        <begin position="96"/>
        <end position="338"/>
    </location>
</feature>
<gene>
    <name evidence="3" type="ORF">EOI86_11230</name>
</gene>
<dbReference type="SUPFAM" id="SSF51556">
    <property type="entry name" value="Metallo-dependent hydrolases"/>
    <property type="match status" value="1"/>
</dbReference>
<sequence length="342" mass="38093">MSGNAEWLAQVIEDPIDPEIPICDPHHHLWEFRNERVWHRYLMDEIQADLKSGHNITSTVFIECGAMYKRTGPPELRVIGETEFVNGVAAMSASGLYGETRVCAGIIGNADFCLGSPVAAVLEAHEAAGGGRFRGIRHQAAWDAASDHIPIGRNVRGPHTYMDPKFREGFAELVKRDYSFEALVYHPQMPELLDLARTFPNARIVLNHFGCPLGIGPYAGKQAEIFTVWKEQLRALSECPNVVAKLGGLVMELNGFGFHEQPRPPTSAELADATKDYYEHTLDCFGVERCMFESNFPVDKVSASYTVIWNSFQRLAANYSAAEKAALFHDNAVAFYRLDETA</sequence>
<dbReference type="RefSeq" id="WP_127765308.1">
    <property type="nucleotide sequence ID" value="NZ_SADE01000002.1"/>
</dbReference>
<evidence type="ECO:0000259" key="2">
    <source>
        <dbReference type="Pfam" id="PF04909"/>
    </source>
</evidence>
<comment type="similarity">
    <text evidence="1">Belongs to the metallo-dependent hydrolases superfamily.</text>
</comment>
<organism evidence="3 4">
    <name type="scientific">Hwanghaeella grinnelliae</name>
    <dbReference type="NCBI Taxonomy" id="2500179"/>
    <lineage>
        <taxon>Bacteria</taxon>
        <taxon>Pseudomonadati</taxon>
        <taxon>Pseudomonadota</taxon>
        <taxon>Alphaproteobacteria</taxon>
        <taxon>Rhodospirillales</taxon>
        <taxon>Rhodospirillaceae</taxon>
        <taxon>Hwanghaeella</taxon>
    </lineage>
</organism>
<evidence type="ECO:0000313" key="3">
    <source>
        <dbReference type="EMBL" id="RVU35831.1"/>
    </source>
</evidence>
<proteinExistence type="inferred from homology"/>
<reference evidence="4" key="1">
    <citation type="submission" date="2019-01" db="EMBL/GenBank/DDBJ databases">
        <title>Gri0909 isolated from a small marine red alga.</title>
        <authorList>
            <person name="Kim J."/>
            <person name="Jeong S.E."/>
            <person name="Jeon C.O."/>
        </authorList>
    </citation>
    <scope>NUCLEOTIDE SEQUENCE [LARGE SCALE GENOMIC DNA]</scope>
    <source>
        <strain evidence="4">Gri0909</strain>
    </source>
</reference>
<dbReference type="EMBL" id="SADE01000002">
    <property type="protein sequence ID" value="RVU35831.1"/>
    <property type="molecule type" value="Genomic_DNA"/>
</dbReference>
<dbReference type="Proteomes" id="UP000287447">
    <property type="component" value="Unassembled WGS sequence"/>
</dbReference>
<dbReference type="InterPro" id="IPR006680">
    <property type="entry name" value="Amidohydro-rel"/>
</dbReference>
<evidence type="ECO:0000256" key="1">
    <source>
        <dbReference type="ARBA" id="ARBA00038310"/>
    </source>
</evidence>
<dbReference type="PANTHER" id="PTHR43569:SF1">
    <property type="entry name" value="BLL3371 PROTEIN"/>
    <property type="match status" value="1"/>
</dbReference>
<keyword evidence="4" id="KW-1185">Reference proteome</keyword>
<dbReference type="PANTHER" id="PTHR43569">
    <property type="entry name" value="AMIDOHYDROLASE"/>
    <property type="match status" value="1"/>
</dbReference>
<dbReference type="AlphaFoldDB" id="A0A3S2Z6N9"/>
<dbReference type="Pfam" id="PF04909">
    <property type="entry name" value="Amidohydro_2"/>
    <property type="match status" value="1"/>
</dbReference>
<dbReference type="InterPro" id="IPR032466">
    <property type="entry name" value="Metal_Hydrolase"/>
</dbReference>
<dbReference type="OrthoDB" id="7183088at2"/>
<accession>A0A3S2Z6N9</accession>
<name>A0A3S2Z6N9_9PROT</name>
<dbReference type="InterPro" id="IPR052350">
    <property type="entry name" value="Metallo-dep_Lactonases"/>
</dbReference>
<evidence type="ECO:0000313" key="4">
    <source>
        <dbReference type="Proteomes" id="UP000287447"/>
    </source>
</evidence>
<dbReference type="Gene3D" id="3.20.20.140">
    <property type="entry name" value="Metal-dependent hydrolases"/>
    <property type="match status" value="1"/>
</dbReference>